<reference evidence="2 3" key="1">
    <citation type="journal article" date="2016" name="Nat. Commun.">
        <title>Thousands of microbial genomes shed light on interconnected biogeochemical processes in an aquifer system.</title>
        <authorList>
            <person name="Anantharaman K."/>
            <person name="Brown C.T."/>
            <person name="Hug L.A."/>
            <person name="Sharon I."/>
            <person name="Castelle C.J."/>
            <person name="Probst A.J."/>
            <person name="Thomas B.C."/>
            <person name="Singh A."/>
            <person name="Wilkins M.J."/>
            <person name="Karaoz U."/>
            <person name="Brodie E.L."/>
            <person name="Williams K.H."/>
            <person name="Hubbard S.S."/>
            <person name="Banfield J.F."/>
        </authorList>
    </citation>
    <scope>NUCLEOTIDE SEQUENCE [LARGE SCALE GENOMIC DNA]</scope>
</reference>
<feature type="region of interest" description="Disordered" evidence="1">
    <location>
        <begin position="24"/>
        <end position="44"/>
    </location>
</feature>
<proteinExistence type="predicted"/>
<dbReference type="Gene3D" id="1.20.1440.60">
    <property type="entry name" value="23S rRNA-intervening sequence"/>
    <property type="match status" value="1"/>
</dbReference>
<protein>
    <submittedName>
        <fullName evidence="2">Uncharacterized protein</fullName>
    </submittedName>
</protein>
<dbReference type="InterPro" id="IPR036583">
    <property type="entry name" value="23S_rRNA_IVS_sf"/>
</dbReference>
<dbReference type="SUPFAM" id="SSF158446">
    <property type="entry name" value="IVS-encoded protein-like"/>
    <property type="match status" value="1"/>
</dbReference>
<dbReference type="AlphaFoldDB" id="A0A1F6AUA6"/>
<dbReference type="Proteomes" id="UP000178305">
    <property type="component" value="Unassembled WGS sequence"/>
</dbReference>
<dbReference type="InterPro" id="IPR012657">
    <property type="entry name" value="23S_rRNA-intervening_sequence"/>
</dbReference>
<comment type="caution">
    <text evidence="2">The sequence shown here is derived from an EMBL/GenBank/DDBJ whole genome shotgun (WGS) entry which is preliminary data.</text>
</comment>
<accession>A0A1F6AUA6</accession>
<dbReference type="NCBIfam" id="TIGR02436">
    <property type="entry name" value="four helix bundle protein"/>
    <property type="match status" value="1"/>
</dbReference>
<name>A0A1F6AUA6_9BACT</name>
<dbReference type="EMBL" id="MFJY01000018">
    <property type="protein sequence ID" value="OGG28271.1"/>
    <property type="molecule type" value="Genomic_DNA"/>
</dbReference>
<evidence type="ECO:0000256" key="1">
    <source>
        <dbReference type="SAM" id="MobiDB-lite"/>
    </source>
</evidence>
<gene>
    <name evidence="2" type="ORF">A3A64_03550</name>
</gene>
<sequence>MSNIGQKLAEKTYRELGYDPKTGKFDGNLRETTGINGKTSRKPPVDSLNLPFRIRAIEKTQRQWTSDQGYKASASWQTASLLRDLTLLWTTEHLGKYTGNYGKLREQTGIDSRVNPGTIRRLRAQMEDAARSMVSTFEEGWGRPSTKEFLDFIGFSQASLVELRGDFERCMTDGLIQTGTYGRPDGTGRDPHPFP</sequence>
<feature type="region of interest" description="Disordered" evidence="1">
    <location>
        <begin position="176"/>
        <end position="195"/>
    </location>
</feature>
<feature type="compositionally biased region" description="Basic and acidic residues" evidence="1">
    <location>
        <begin position="186"/>
        <end position="195"/>
    </location>
</feature>
<evidence type="ECO:0000313" key="2">
    <source>
        <dbReference type="EMBL" id="OGG28271.1"/>
    </source>
</evidence>
<dbReference type="Pfam" id="PF05635">
    <property type="entry name" value="23S_rRNA_IVP"/>
    <property type="match status" value="1"/>
</dbReference>
<evidence type="ECO:0000313" key="3">
    <source>
        <dbReference type="Proteomes" id="UP000178305"/>
    </source>
</evidence>
<organism evidence="2 3">
    <name type="scientific">Candidatus Gottesmanbacteria bacterium RIFCSPLOWO2_01_FULL_48_11</name>
    <dbReference type="NCBI Taxonomy" id="1798395"/>
    <lineage>
        <taxon>Bacteria</taxon>
        <taxon>Candidatus Gottesmaniibacteriota</taxon>
    </lineage>
</organism>